<sequence>MEWVQQGSLLRQEDFRLFKFWKMESRILSCVKGDNVPANFLSQKLESDEDWNQWLDRKQMERLESHQSSITLLIGGRAKPRVPGMEVAYLPFSQPIFTRVIEVFQIHRSISRVINRNTTATFFPVFIEGSSTNRPTFVYNCRSSAGWSNDLGLSVTYSPHNRTTQAVLYGCCEAARDRFIDRLERCDFAAYHPLMLLTIFAEIERKRQFDLVNPLIKKLVERVEILDVADQRQDDTEQSSSGQPSNSTRTSSQTTETPVQLWLRISWLSNGLETWRRQIQKMITHSDELRQAKFHIPARGTPNTNELSDLEDAASRIHQKLLELREEYDEKIRTCATVIDGMALAAQLEWNKIGRKDTKTNLEISKSSLDIAEATKRDGQRMRSIAVLTMIFLPATFVATVFSMTFFNWTPGQGEKVLSPYIWVYVVGTAIFTGLTMGLWFIYSRRHEEGSDANGVAEKIGKE</sequence>
<dbReference type="GO" id="GO:0016020">
    <property type="term" value="C:membrane"/>
    <property type="evidence" value="ECO:0007669"/>
    <property type="project" value="UniProtKB-SubCell"/>
</dbReference>
<keyword evidence="8" id="KW-1185">Reference proteome</keyword>
<feature type="transmembrane region" description="Helical" evidence="6">
    <location>
        <begin position="421"/>
        <end position="443"/>
    </location>
</feature>
<evidence type="ECO:0000313" key="7">
    <source>
        <dbReference type="EMBL" id="KUI72851.1"/>
    </source>
</evidence>
<dbReference type="AlphaFoldDB" id="A0A194W8R5"/>
<dbReference type="Proteomes" id="UP000078559">
    <property type="component" value="Chromosome 9"/>
</dbReference>
<evidence type="ECO:0000256" key="5">
    <source>
        <dbReference type="SAM" id="MobiDB-lite"/>
    </source>
</evidence>
<comment type="subcellular location">
    <subcellularLocation>
        <location evidence="1">Membrane</location>
        <topology evidence="1">Multi-pass membrane protein</topology>
    </subcellularLocation>
</comment>
<proteinExistence type="predicted"/>
<accession>A0A194W8R5</accession>
<organism evidence="7 8">
    <name type="scientific">Cytospora mali</name>
    <name type="common">Apple Valsa canker fungus</name>
    <name type="synonym">Valsa mali</name>
    <dbReference type="NCBI Taxonomy" id="578113"/>
    <lineage>
        <taxon>Eukaryota</taxon>
        <taxon>Fungi</taxon>
        <taxon>Dikarya</taxon>
        <taxon>Ascomycota</taxon>
        <taxon>Pezizomycotina</taxon>
        <taxon>Sordariomycetes</taxon>
        <taxon>Sordariomycetidae</taxon>
        <taxon>Diaporthales</taxon>
        <taxon>Cytosporaceae</taxon>
        <taxon>Cytospora</taxon>
    </lineage>
</organism>
<dbReference type="Pfam" id="PF01544">
    <property type="entry name" value="CorA"/>
    <property type="match status" value="1"/>
</dbReference>
<dbReference type="Gene3D" id="1.20.58.340">
    <property type="entry name" value="Magnesium transport protein CorA, transmembrane region"/>
    <property type="match status" value="1"/>
</dbReference>
<evidence type="ECO:0008006" key="9">
    <source>
        <dbReference type="Google" id="ProtNLM"/>
    </source>
</evidence>
<gene>
    <name evidence="7" type="ORF">VM1G_08597</name>
</gene>
<keyword evidence="2 6" id="KW-0812">Transmembrane</keyword>
<feature type="region of interest" description="Disordered" evidence="5">
    <location>
        <begin position="231"/>
        <end position="255"/>
    </location>
</feature>
<reference evidence="7" key="1">
    <citation type="submission" date="2014-12" db="EMBL/GenBank/DDBJ databases">
        <title>Genome Sequence of Valsa Canker Pathogens Uncovers a Specific Adaption of Colonization on Woody Bark.</title>
        <authorList>
            <person name="Yin Z."/>
            <person name="Liu H."/>
            <person name="Gao X."/>
            <person name="Li Z."/>
            <person name="Song N."/>
            <person name="Ke X."/>
            <person name="Dai Q."/>
            <person name="Wu Y."/>
            <person name="Sun Y."/>
            <person name="Xu J.-R."/>
            <person name="Kang Z.K."/>
            <person name="Wang L."/>
            <person name="Huang L."/>
        </authorList>
    </citation>
    <scope>NUCLEOTIDE SEQUENCE [LARGE SCALE GENOMIC DNA]</scope>
    <source>
        <strain evidence="7">03-8</strain>
    </source>
</reference>
<dbReference type="EMBL" id="CM003106">
    <property type="protein sequence ID" value="KUI72851.1"/>
    <property type="molecule type" value="Genomic_DNA"/>
</dbReference>
<protein>
    <recommendedName>
        <fullName evidence="9">Magnesium transport protein CorA</fullName>
    </recommendedName>
</protein>
<feature type="transmembrane region" description="Helical" evidence="6">
    <location>
        <begin position="385"/>
        <end position="409"/>
    </location>
</feature>
<evidence type="ECO:0000256" key="3">
    <source>
        <dbReference type="ARBA" id="ARBA00022989"/>
    </source>
</evidence>
<name>A0A194W8R5_CYTMA</name>
<feature type="compositionally biased region" description="Polar residues" evidence="5">
    <location>
        <begin position="238"/>
        <end position="255"/>
    </location>
</feature>
<evidence type="ECO:0000256" key="4">
    <source>
        <dbReference type="ARBA" id="ARBA00023136"/>
    </source>
</evidence>
<keyword evidence="4 6" id="KW-0472">Membrane</keyword>
<dbReference type="SUPFAM" id="SSF144083">
    <property type="entry name" value="Magnesium transport protein CorA, transmembrane region"/>
    <property type="match status" value="1"/>
</dbReference>
<evidence type="ECO:0000256" key="6">
    <source>
        <dbReference type="SAM" id="Phobius"/>
    </source>
</evidence>
<keyword evidence="3 6" id="KW-1133">Transmembrane helix</keyword>
<evidence type="ECO:0000313" key="8">
    <source>
        <dbReference type="Proteomes" id="UP000078559"/>
    </source>
</evidence>
<evidence type="ECO:0000256" key="1">
    <source>
        <dbReference type="ARBA" id="ARBA00004141"/>
    </source>
</evidence>
<dbReference type="InterPro" id="IPR045863">
    <property type="entry name" value="CorA_TM1_TM2"/>
</dbReference>
<dbReference type="GO" id="GO:0046873">
    <property type="term" value="F:metal ion transmembrane transporter activity"/>
    <property type="evidence" value="ECO:0007669"/>
    <property type="project" value="InterPro"/>
</dbReference>
<evidence type="ECO:0000256" key="2">
    <source>
        <dbReference type="ARBA" id="ARBA00022692"/>
    </source>
</evidence>
<dbReference type="OrthoDB" id="3561681at2759"/>
<dbReference type="InterPro" id="IPR002523">
    <property type="entry name" value="MgTranspt_CorA/ZnTranspt_ZntB"/>
</dbReference>